<dbReference type="Proteomes" id="UP000441399">
    <property type="component" value="Unassembled WGS sequence"/>
</dbReference>
<protein>
    <submittedName>
        <fullName evidence="2">Uncharacterized protein</fullName>
    </submittedName>
</protein>
<keyword evidence="1" id="KW-0812">Transmembrane</keyword>
<sequence length="58" mass="6126">MGYLILLLCLMALTAPFLPLPAVAQLPGWVVGSLFFIVLLAVLIGVLLGQLSKASDDE</sequence>
<proteinExistence type="predicted"/>
<keyword evidence="1" id="KW-1133">Transmembrane helix</keyword>
<evidence type="ECO:0000256" key="1">
    <source>
        <dbReference type="SAM" id="Phobius"/>
    </source>
</evidence>
<reference evidence="2 3" key="1">
    <citation type="submission" date="2019-11" db="EMBL/GenBank/DDBJ databases">
        <authorList>
            <person name="Holert J."/>
        </authorList>
    </citation>
    <scope>NUCLEOTIDE SEQUENCE [LARGE SCALE GENOMIC DNA]</scope>
    <source>
        <strain evidence="2">SB11_3</strain>
    </source>
</reference>
<evidence type="ECO:0000313" key="2">
    <source>
        <dbReference type="EMBL" id="CAA0113114.1"/>
    </source>
</evidence>
<feature type="transmembrane region" description="Helical" evidence="1">
    <location>
        <begin position="34"/>
        <end position="52"/>
    </location>
</feature>
<dbReference type="EMBL" id="CACSIO010000015">
    <property type="protein sequence ID" value="CAA0113114.1"/>
    <property type="molecule type" value="Genomic_DNA"/>
</dbReference>
<evidence type="ECO:0000313" key="3">
    <source>
        <dbReference type="Proteomes" id="UP000441399"/>
    </source>
</evidence>
<keyword evidence="3" id="KW-1185">Reference proteome</keyword>
<name>A0A5S9Q7P0_9GAMM</name>
<gene>
    <name evidence="2" type="ORF">OPDIPICF_04689</name>
</gene>
<organism evidence="2 3">
    <name type="scientific">BD1-7 clade bacterium</name>
    <dbReference type="NCBI Taxonomy" id="2029982"/>
    <lineage>
        <taxon>Bacteria</taxon>
        <taxon>Pseudomonadati</taxon>
        <taxon>Pseudomonadota</taxon>
        <taxon>Gammaproteobacteria</taxon>
        <taxon>Cellvibrionales</taxon>
        <taxon>Spongiibacteraceae</taxon>
        <taxon>BD1-7 clade</taxon>
    </lineage>
</organism>
<keyword evidence="1" id="KW-0472">Membrane</keyword>
<accession>A0A5S9Q7P0</accession>
<dbReference type="AlphaFoldDB" id="A0A5S9Q7P0"/>